<feature type="domain" description="IraD/Gp25-like" evidence="1">
    <location>
        <begin position="35"/>
        <end position="124"/>
    </location>
</feature>
<accession>A0A2D0N0Z6</accession>
<reference evidence="2 3" key="1">
    <citation type="submission" date="2017-10" db="EMBL/GenBank/DDBJ databases">
        <title>The draft genome sequence of Lewinella nigricans NBRC 102662.</title>
        <authorList>
            <person name="Wang K."/>
        </authorList>
    </citation>
    <scope>NUCLEOTIDE SEQUENCE [LARGE SCALE GENOMIC DNA]</scope>
    <source>
        <strain evidence="2 3">NBRC 102662</strain>
    </source>
</reference>
<dbReference type="Proteomes" id="UP000223913">
    <property type="component" value="Unassembled WGS sequence"/>
</dbReference>
<dbReference type="InterPro" id="IPR007048">
    <property type="entry name" value="IraD/Gp25-like"/>
</dbReference>
<protein>
    <recommendedName>
        <fullName evidence="1">IraD/Gp25-like domain-containing protein</fullName>
    </recommendedName>
</protein>
<name>A0A2D0N0Z6_FLAN2</name>
<sequence length="144" mass="16198">MSSSVSELINKIIGVGWAFPPTFDPVNQTAQMVTGKADIEQSLNILFGTQPGERVLTLKYGCDLMTSLFQNISLSQKTILEDRIEKAITNFEPRIILEKVEIDITQAGEGIVYIEVDFLISRTNSRQNMVFPFFLREGTLVPRI</sequence>
<keyword evidence="3" id="KW-1185">Reference proteome</keyword>
<dbReference type="Pfam" id="PF04965">
    <property type="entry name" value="GPW_gp25"/>
    <property type="match status" value="1"/>
</dbReference>
<evidence type="ECO:0000313" key="3">
    <source>
        <dbReference type="Proteomes" id="UP000223913"/>
    </source>
</evidence>
<dbReference type="SUPFAM" id="SSF160719">
    <property type="entry name" value="gpW/gp25-like"/>
    <property type="match status" value="1"/>
</dbReference>
<organism evidence="2 3">
    <name type="scientific">Flavilitoribacter nigricans (strain ATCC 23147 / DSM 23189 / NBRC 102662 / NCIMB 1420 / SS-2)</name>
    <name type="common">Lewinella nigricans</name>
    <dbReference type="NCBI Taxonomy" id="1122177"/>
    <lineage>
        <taxon>Bacteria</taxon>
        <taxon>Pseudomonadati</taxon>
        <taxon>Bacteroidota</taxon>
        <taxon>Saprospiria</taxon>
        <taxon>Saprospirales</taxon>
        <taxon>Lewinellaceae</taxon>
        <taxon>Flavilitoribacter</taxon>
    </lineage>
</organism>
<evidence type="ECO:0000313" key="2">
    <source>
        <dbReference type="EMBL" id="PHN02222.1"/>
    </source>
</evidence>
<proteinExistence type="predicted"/>
<dbReference type="Gene3D" id="3.10.450.40">
    <property type="match status" value="1"/>
</dbReference>
<evidence type="ECO:0000259" key="1">
    <source>
        <dbReference type="Pfam" id="PF04965"/>
    </source>
</evidence>
<dbReference type="EMBL" id="PDUD01000043">
    <property type="protein sequence ID" value="PHN02222.1"/>
    <property type="molecule type" value="Genomic_DNA"/>
</dbReference>
<gene>
    <name evidence="2" type="ORF">CRP01_33345</name>
</gene>
<comment type="caution">
    <text evidence="2">The sequence shown here is derived from an EMBL/GenBank/DDBJ whole genome shotgun (WGS) entry which is preliminary data.</text>
</comment>
<dbReference type="AlphaFoldDB" id="A0A2D0N0Z6"/>